<evidence type="ECO:0000259" key="6">
    <source>
        <dbReference type="PROSITE" id="PS50893"/>
    </source>
</evidence>
<keyword evidence="8" id="KW-1185">Reference proteome</keyword>
<dbReference type="Pfam" id="PF00005">
    <property type="entry name" value="ABC_tran"/>
    <property type="match status" value="1"/>
</dbReference>
<evidence type="ECO:0000256" key="5">
    <source>
        <dbReference type="ARBA" id="ARBA00023251"/>
    </source>
</evidence>
<evidence type="ECO:0000256" key="4">
    <source>
        <dbReference type="ARBA" id="ARBA00022840"/>
    </source>
</evidence>
<keyword evidence="5" id="KW-0046">Antibiotic resistance</keyword>
<dbReference type="InterPro" id="IPR003439">
    <property type="entry name" value="ABC_transporter-like_ATP-bd"/>
</dbReference>
<dbReference type="GO" id="GO:0005524">
    <property type="term" value="F:ATP binding"/>
    <property type="evidence" value="ECO:0007669"/>
    <property type="project" value="UniProtKB-KW"/>
</dbReference>
<dbReference type="PROSITE" id="PS50893">
    <property type="entry name" value="ABC_TRANSPORTER_2"/>
    <property type="match status" value="1"/>
</dbReference>
<proteinExistence type="predicted"/>
<evidence type="ECO:0000313" key="7">
    <source>
        <dbReference type="EMBL" id="NYJ03810.1"/>
    </source>
</evidence>
<dbReference type="Proteomes" id="UP000541969">
    <property type="component" value="Unassembled WGS sequence"/>
</dbReference>
<dbReference type="SMART" id="SM00382">
    <property type="entry name" value="AAA"/>
    <property type="match status" value="1"/>
</dbReference>
<dbReference type="PROSITE" id="PS00211">
    <property type="entry name" value="ABC_TRANSPORTER_1"/>
    <property type="match status" value="1"/>
</dbReference>
<organism evidence="7 8">
    <name type="scientific">Petropleomorpha daqingensis</name>
    <dbReference type="NCBI Taxonomy" id="2026353"/>
    <lineage>
        <taxon>Bacteria</taxon>
        <taxon>Bacillati</taxon>
        <taxon>Actinomycetota</taxon>
        <taxon>Actinomycetes</taxon>
        <taxon>Geodermatophilales</taxon>
        <taxon>Geodermatophilaceae</taxon>
        <taxon>Petropleomorpha</taxon>
    </lineage>
</organism>
<accession>A0A853C6Z8</accession>
<comment type="subcellular location">
    <subcellularLocation>
        <location evidence="1">Cell membrane</location>
        <topology evidence="1">Peripheral membrane protein</topology>
    </subcellularLocation>
</comment>
<evidence type="ECO:0000256" key="3">
    <source>
        <dbReference type="ARBA" id="ARBA00022741"/>
    </source>
</evidence>
<dbReference type="SUPFAM" id="SSF52540">
    <property type="entry name" value="P-loop containing nucleoside triphosphate hydrolases"/>
    <property type="match status" value="1"/>
</dbReference>
<dbReference type="GO" id="GO:0046677">
    <property type="term" value="P:response to antibiotic"/>
    <property type="evidence" value="ECO:0007669"/>
    <property type="project" value="UniProtKB-KW"/>
</dbReference>
<sequence>MDDDDPVIRVRELRKTFRVPEREAGLKASLKSLVRRTHRDVHAVAGVSFDIAPGEVVGFLGPNGAGKTTTLKMLSGLLYPTSGEAVVLGHTPQRREKDYLRQITLVMGNRNQLQWDIPAGDSFEMNRAIYRIPDAEFRRTRDELVELLELGDLVKKPVRNLSLGERMKAEICGALLHRPRVLFLDEPTIGLDVTAQKRIRAFLAEYNRRHGASVLLTSHYMADVQALCRRVIVIDGGVVLYDGGLRELTTRFSPHRTLTVTLPDPTLDLSGYGEIVQPPDDEGRVVLRVPTERSSEVAAALLTGTGVSGLTIEDPPVEDVIEQVFAGSREPA</sequence>
<keyword evidence="3" id="KW-0547">Nucleotide-binding</keyword>
<dbReference type="GO" id="GO:0005886">
    <property type="term" value="C:plasma membrane"/>
    <property type="evidence" value="ECO:0007669"/>
    <property type="project" value="UniProtKB-SubCell"/>
</dbReference>
<dbReference type="InterPro" id="IPR017871">
    <property type="entry name" value="ABC_transporter-like_CS"/>
</dbReference>
<dbReference type="AlphaFoldDB" id="A0A853C6Z8"/>
<dbReference type="InterPro" id="IPR003593">
    <property type="entry name" value="AAA+_ATPase"/>
</dbReference>
<comment type="caution">
    <text evidence="7">The sequence shown here is derived from an EMBL/GenBank/DDBJ whole genome shotgun (WGS) entry which is preliminary data.</text>
</comment>
<evidence type="ECO:0000256" key="2">
    <source>
        <dbReference type="ARBA" id="ARBA00022448"/>
    </source>
</evidence>
<keyword evidence="2" id="KW-0813">Transport</keyword>
<evidence type="ECO:0000256" key="1">
    <source>
        <dbReference type="ARBA" id="ARBA00004202"/>
    </source>
</evidence>
<dbReference type="InterPro" id="IPR050763">
    <property type="entry name" value="ABC_transporter_ATP-binding"/>
</dbReference>
<evidence type="ECO:0000313" key="8">
    <source>
        <dbReference type="Proteomes" id="UP000541969"/>
    </source>
</evidence>
<dbReference type="InterPro" id="IPR027417">
    <property type="entry name" value="P-loop_NTPase"/>
</dbReference>
<dbReference type="Gene3D" id="3.40.50.300">
    <property type="entry name" value="P-loop containing nucleotide triphosphate hydrolases"/>
    <property type="match status" value="1"/>
</dbReference>
<feature type="domain" description="ABC transporter" evidence="6">
    <location>
        <begin position="28"/>
        <end position="261"/>
    </location>
</feature>
<protein>
    <submittedName>
        <fullName evidence="7">ABC-2 type transport system ATP-binding protein</fullName>
    </submittedName>
</protein>
<dbReference type="GO" id="GO:0016887">
    <property type="term" value="F:ATP hydrolysis activity"/>
    <property type="evidence" value="ECO:0007669"/>
    <property type="project" value="InterPro"/>
</dbReference>
<gene>
    <name evidence="7" type="ORF">GGQ55_000088</name>
</gene>
<dbReference type="PANTHER" id="PTHR42711">
    <property type="entry name" value="ABC TRANSPORTER ATP-BINDING PROTEIN"/>
    <property type="match status" value="1"/>
</dbReference>
<keyword evidence="4 7" id="KW-0067">ATP-binding</keyword>
<dbReference type="PANTHER" id="PTHR42711:SF4">
    <property type="entry name" value="ABC TRANSPORTER RELATED"/>
    <property type="match status" value="1"/>
</dbReference>
<dbReference type="EMBL" id="JACBZT010000001">
    <property type="protein sequence ID" value="NYJ03810.1"/>
    <property type="molecule type" value="Genomic_DNA"/>
</dbReference>
<dbReference type="RefSeq" id="WP_179714602.1">
    <property type="nucleotide sequence ID" value="NZ_JACBZT010000001.1"/>
</dbReference>
<reference evidence="7 8" key="1">
    <citation type="submission" date="2020-07" db="EMBL/GenBank/DDBJ databases">
        <title>Sequencing the genomes of 1000 actinobacteria strains.</title>
        <authorList>
            <person name="Klenk H.-P."/>
        </authorList>
    </citation>
    <scope>NUCLEOTIDE SEQUENCE [LARGE SCALE GENOMIC DNA]</scope>
    <source>
        <strain evidence="7 8">DSM 104001</strain>
    </source>
</reference>
<name>A0A853C6Z8_9ACTN</name>